<evidence type="ECO:0000313" key="1">
    <source>
        <dbReference type="EMBL" id="KAI5678173.1"/>
    </source>
</evidence>
<dbReference type="EMBL" id="CM044702">
    <property type="protein sequence ID" value="KAI5678173.1"/>
    <property type="molecule type" value="Genomic_DNA"/>
</dbReference>
<reference evidence="2" key="1">
    <citation type="journal article" date="2023" name="Nat. Plants">
        <title>Single-cell RNA sequencing provides a high-resolution roadmap for understanding the multicellular compartmentation of specialized metabolism.</title>
        <authorList>
            <person name="Sun S."/>
            <person name="Shen X."/>
            <person name="Li Y."/>
            <person name="Li Y."/>
            <person name="Wang S."/>
            <person name="Li R."/>
            <person name="Zhang H."/>
            <person name="Shen G."/>
            <person name="Guo B."/>
            <person name="Wei J."/>
            <person name="Xu J."/>
            <person name="St-Pierre B."/>
            <person name="Chen S."/>
            <person name="Sun C."/>
        </authorList>
    </citation>
    <scope>NUCLEOTIDE SEQUENCE [LARGE SCALE GENOMIC DNA]</scope>
</reference>
<dbReference type="Proteomes" id="UP001060085">
    <property type="component" value="Linkage Group LG02"/>
</dbReference>
<evidence type="ECO:0000313" key="2">
    <source>
        <dbReference type="Proteomes" id="UP001060085"/>
    </source>
</evidence>
<accession>A0ACC0BZN9</accession>
<proteinExistence type="predicted"/>
<sequence>MANVSLILEQLKNIETKWDLIAPLKDEIRTIRLKASFLIFILSDIGKWHIEDGNLKNLLTGIRAVFSDVFAEIEQFLSDFGTINRSKDASSILRRLELINPYIQEVYSILSRSARSIALRKDEALLEYFNFLIENLGDLLSSKFAVVDPLKEALEAVENWLRFLRNFLGFSTTGKRYRDEKHGILAELVAANIACLLYLCCSCKNMNDKIVNEMQSELLTQLESIINSFHNYEKDVGKFCIKALKAYSKSDEQRDNSDHPTADKLDLSFLDSLVPEHLASSDDKLMMSPIKALMLDKLHEEQRFLKDFVLGFPWKDFGNTDLDQGFKDLIHEVGYVICSLYDDDDDDKKNEIVNGKQYSAASDLLAEIKVVKEDARKIYSLLVPKSLRSNFPKTNGLGFVEFIFKNLNVVLDSKVDSIAPLKYCIEVVLKQLLSLRDDFTEIVRQEEVEEQWSRFKDIVYQTEYLIDLLECKSSAHFFVKLGLFDVLEEIMMIKIELKRIQENMVSNASSDLPSHLVSSKDELMQCFHGMKEENKSRRTDFVLFEQEADKIREQMTKGSIRLEILSIAGMPGVGKTTLADSLFQDFSITYHFHILARCSVTQLYEKKRVILELLKHTIVENEKLHPMKEEEDLAQKLYQSLKGRRYLIFMDDIWDIEPLKDLIKDSFPDDENGSRIMLTSRFDSIASLADYKSTIYRLSPVSNQKSWDLLQFKVFGNTSSCHQDLVQVGKKMARICQGLPLLIDIIAGVLGVTETKRDSWEKVAQSLKAQAVDDPQGRCRKLLELSYNHLPDHLKACFLYFGGFPKGRGISTRRLMSLWIAEGFVLVSQKDDQRVIEVVAENYLDDLIGRNLVIISTRGTLGEVKRSRVHDLLHDFALTKAKEDKFLLQIHRYNIVDVPTVSFNGYRAFQEYRLCLYSRRCKGYTGVQGPRVRTILCGKLPISFHDLCLNFILLRVLDLEENIIITEHYCDSIVSLIHLRYLSLVVVREYPSEIQNLQRLETFIVKRVCIDSDKGVIHVENICGMIKLRHFHLGKSFIWKYKSKQVLENLQLDNLQTLSCPKFCYGEVSENILKSMPNLRKLSCKFLDSWDSATNCNFFPKLELLMKLESLGLIYDGNRAFEYDERPYSCKLSFPLYLKNLSLAYFRLPWTQISVIGKLKHLEVLKLGPKSFQGNIWEMRDGEFSKLKYLSFHDLDIEEWKVSGDPHHDYLIPCLEKLHVNDCKKLKELPCCLAELATLEEIKLSNCTTFAVISARKIKREQEEYGNEQLVLKIRSPIYCKARSFSEGFKAVPNERGGALRKNTKPRVDVEEEEVPIKKREPCETKKCGCLFKLKDEQMATSENWQLFVDDGRHNHKIAFYNHAVERLSSSGRVMYNIPLLEIVRMTPTDKNFTVETAFMRNEHAIIYRWVLEQIKHLYISSAMSIGSESIINDGEPIVIIIYRESGLMSVIEDVFGVLHVGVKTMNRAESEHSVLKLWLSTCDIDLDTVFLNSVSLIKSQIPEIKSSLEISKLGAKSNRILKNISNSISHLALKIWLEIKELTR</sequence>
<organism evidence="1 2">
    <name type="scientific">Catharanthus roseus</name>
    <name type="common">Madagascar periwinkle</name>
    <name type="synonym">Vinca rosea</name>
    <dbReference type="NCBI Taxonomy" id="4058"/>
    <lineage>
        <taxon>Eukaryota</taxon>
        <taxon>Viridiplantae</taxon>
        <taxon>Streptophyta</taxon>
        <taxon>Embryophyta</taxon>
        <taxon>Tracheophyta</taxon>
        <taxon>Spermatophyta</taxon>
        <taxon>Magnoliopsida</taxon>
        <taxon>eudicotyledons</taxon>
        <taxon>Gunneridae</taxon>
        <taxon>Pentapetalae</taxon>
        <taxon>asterids</taxon>
        <taxon>lamiids</taxon>
        <taxon>Gentianales</taxon>
        <taxon>Apocynaceae</taxon>
        <taxon>Rauvolfioideae</taxon>
        <taxon>Vinceae</taxon>
        <taxon>Catharanthinae</taxon>
        <taxon>Catharanthus</taxon>
    </lineage>
</organism>
<comment type="caution">
    <text evidence="1">The sequence shown here is derived from an EMBL/GenBank/DDBJ whole genome shotgun (WGS) entry which is preliminary data.</text>
</comment>
<protein>
    <submittedName>
        <fullName evidence="1">Uncharacterized protein</fullName>
    </submittedName>
</protein>
<keyword evidence="2" id="KW-1185">Reference proteome</keyword>
<name>A0ACC0BZN9_CATRO</name>
<gene>
    <name evidence="1" type="ORF">M9H77_09123</name>
</gene>